<dbReference type="AlphaFoldDB" id="A0A915JPV1"/>
<dbReference type="Proteomes" id="UP000887565">
    <property type="component" value="Unplaced"/>
</dbReference>
<reference evidence="2" key="1">
    <citation type="submission" date="2022-11" db="UniProtKB">
        <authorList>
            <consortium name="WormBaseParasite"/>
        </authorList>
    </citation>
    <scope>IDENTIFICATION</scope>
</reference>
<organism evidence="1 2">
    <name type="scientific">Romanomermis culicivorax</name>
    <name type="common">Nematode worm</name>
    <dbReference type="NCBI Taxonomy" id="13658"/>
    <lineage>
        <taxon>Eukaryota</taxon>
        <taxon>Metazoa</taxon>
        <taxon>Ecdysozoa</taxon>
        <taxon>Nematoda</taxon>
        <taxon>Enoplea</taxon>
        <taxon>Dorylaimia</taxon>
        <taxon>Mermithida</taxon>
        <taxon>Mermithoidea</taxon>
        <taxon>Mermithidae</taxon>
        <taxon>Romanomermis</taxon>
    </lineage>
</organism>
<name>A0A915JPV1_ROMCU</name>
<accession>A0A915JPV1</accession>
<sequence length="122" mass="14166">MFESSKIHSADVLKFSTKTLKTMRDFCDFSDLRLRFWKNYGFQGLGIRFGSGSKARMSPIARTAHRRQRLMIGMMDAFVADQFSYRCVGLTESKVKELTYCKMLNCIDNFRSDHNLSSQLKI</sequence>
<evidence type="ECO:0000313" key="1">
    <source>
        <dbReference type="Proteomes" id="UP000887565"/>
    </source>
</evidence>
<keyword evidence="1" id="KW-1185">Reference proteome</keyword>
<protein>
    <submittedName>
        <fullName evidence="2">Uncharacterized protein</fullName>
    </submittedName>
</protein>
<dbReference type="WBParaSite" id="nRc.2.0.1.t28240-RA">
    <property type="protein sequence ID" value="nRc.2.0.1.t28240-RA"/>
    <property type="gene ID" value="nRc.2.0.1.g28240"/>
</dbReference>
<proteinExistence type="predicted"/>
<evidence type="ECO:0000313" key="2">
    <source>
        <dbReference type="WBParaSite" id="nRc.2.0.1.t28240-RA"/>
    </source>
</evidence>